<evidence type="ECO:0000256" key="1">
    <source>
        <dbReference type="SAM" id="MobiDB-lite"/>
    </source>
</evidence>
<sequence length="333" mass="35404">MNCPRCGLAQPARPVDQQSGAFCAHCGQFLVPMQWVAVPPPPPGGYPPARVPTPRYAGPPRYRGTPQWGFPALPWVGEKASEQGAMAPAQAGGVAQPQRRRERDDSPGADGAAAAKHAGLLVPLLRGLSLLAGLAAIAELWRYILLLRSRADALNAAEVAASDAFQHASAWVCTVTSVLVGAYFLLAWLPRAVSAANECAGVKGSRSRRAMLLGWLVPGLNLTVPGSVLVEAEHAALRHPASQRPRPSRLLLVWWGLWIGNVVFGVFAVIWLFRSGVQAAADGVLLHVFVNLFATALAFVTARVVLWLTALVNPPQEIPLPVVVSVRAPVAAR</sequence>
<dbReference type="InterPro" id="IPR025565">
    <property type="entry name" value="DUF4328"/>
</dbReference>
<feature type="transmembrane region" description="Helical" evidence="2">
    <location>
        <begin position="164"/>
        <end position="189"/>
    </location>
</feature>
<evidence type="ECO:0000256" key="2">
    <source>
        <dbReference type="SAM" id="Phobius"/>
    </source>
</evidence>
<gene>
    <name evidence="4" type="ORF">GCM10023321_00600</name>
</gene>
<keyword evidence="2" id="KW-0472">Membrane</keyword>
<evidence type="ECO:0000259" key="3">
    <source>
        <dbReference type="Pfam" id="PF14219"/>
    </source>
</evidence>
<keyword evidence="2" id="KW-0812">Transmembrane</keyword>
<reference evidence="5" key="1">
    <citation type="journal article" date="2019" name="Int. J. Syst. Evol. Microbiol.">
        <title>The Global Catalogue of Microorganisms (GCM) 10K type strain sequencing project: providing services to taxonomists for standard genome sequencing and annotation.</title>
        <authorList>
            <consortium name="The Broad Institute Genomics Platform"/>
            <consortium name="The Broad Institute Genome Sequencing Center for Infectious Disease"/>
            <person name="Wu L."/>
            <person name="Ma J."/>
        </authorList>
    </citation>
    <scope>NUCLEOTIDE SEQUENCE [LARGE SCALE GENOMIC DNA]</scope>
    <source>
        <strain evidence="5">JCM 18303</strain>
    </source>
</reference>
<keyword evidence="2" id="KW-1133">Transmembrane helix</keyword>
<feature type="transmembrane region" description="Helical" evidence="2">
    <location>
        <begin position="210"/>
        <end position="230"/>
    </location>
</feature>
<feature type="domain" description="DUF4328" evidence="3">
    <location>
        <begin position="152"/>
        <end position="309"/>
    </location>
</feature>
<accession>A0ABP9PCJ0</accession>
<feature type="compositionally biased region" description="Low complexity" evidence="1">
    <location>
        <begin position="86"/>
        <end position="97"/>
    </location>
</feature>
<proteinExistence type="predicted"/>
<evidence type="ECO:0000313" key="4">
    <source>
        <dbReference type="EMBL" id="GAA5144382.1"/>
    </source>
</evidence>
<feature type="transmembrane region" description="Helical" evidence="2">
    <location>
        <begin position="285"/>
        <end position="310"/>
    </location>
</feature>
<comment type="caution">
    <text evidence="4">The sequence shown here is derived from an EMBL/GenBank/DDBJ whole genome shotgun (WGS) entry which is preliminary data.</text>
</comment>
<name>A0ABP9PCJ0_9PSEU</name>
<evidence type="ECO:0000313" key="5">
    <source>
        <dbReference type="Proteomes" id="UP001428817"/>
    </source>
</evidence>
<keyword evidence="5" id="KW-1185">Reference proteome</keyword>
<protein>
    <submittedName>
        <fullName evidence="4">DUF4328 domain-containing protein</fullName>
    </submittedName>
</protein>
<feature type="transmembrane region" description="Helical" evidence="2">
    <location>
        <begin position="124"/>
        <end position="144"/>
    </location>
</feature>
<organism evidence="4 5">
    <name type="scientific">Pseudonocardia eucalypti</name>
    <dbReference type="NCBI Taxonomy" id="648755"/>
    <lineage>
        <taxon>Bacteria</taxon>
        <taxon>Bacillati</taxon>
        <taxon>Actinomycetota</taxon>
        <taxon>Actinomycetes</taxon>
        <taxon>Pseudonocardiales</taxon>
        <taxon>Pseudonocardiaceae</taxon>
        <taxon>Pseudonocardia</taxon>
    </lineage>
</organism>
<dbReference type="RefSeq" id="WP_185058378.1">
    <property type="nucleotide sequence ID" value="NZ_BAABJP010000001.1"/>
</dbReference>
<dbReference type="Pfam" id="PF14219">
    <property type="entry name" value="DUF4328"/>
    <property type="match status" value="1"/>
</dbReference>
<feature type="transmembrane region" description="Helical" evidence="2">
    <location>
        <begin position="250"/>
        <end position="273"/>
    </location>
</feature>
<dbReference type="Proteomes" id="UP001428817">
    <property type="component" value="Unassembled WGS sequence"/>
</dbReference>
<feature type="region of interest" description="Disordered" evidence="1">
    <location>
        <begin position="86"/>
        <end position="112"/>
    </location>
</feature>
<dbReference type="EMBL" id="BAABJP010000001">
    <property type="protein sequence ID" value="GAA5144382.1"/>
    <property type="molecule type" value="Genomic_DNA"/>
</dbReference>